<gene>
    <name evidence="2" type="primary">Disp3</name>
    <name evidence="2" type="ORF">SNEC2469_LOCUS5884</name>
</gene>
<organism evidence="2 3">
    <name type="scientific">Symbiodinium necroappetens</name>
    <dbReference type="NCBI Taxonomy" id="1628268"/>
    <lineage>
        <taxon>Eukaryota</taxon>
        <taxon>Sar</taxon>
        <taxon>Alveolata</taxon>
        <taxon>Dinophyceae</taxon>
        <taxon>Suessiales</taxon>
        <taxon>Symbiodiniaceae</taxon>
        <taxon>Symbiodinium</taxon>
    </lineage>
</organism>
<feature type="transmembrane region" description="Helical" evidence="1">
    <location>
        <begin position="384"/>
        <end position="403"/>
    </location>
</feature>
<feature type="transmembrane region" description="Helical" evidence="1">
    <location>
        <begin position="6"/>
        <end position="26"/>
    </location>
</feature>
<keyword evidence="1" id="KW-1133">Transmembrane helix</keyword>
<dbReference type="SUPFAM" id="SSF82866">
    <property type="entry name" value="Multidrug efflux transporter AcrB transmembrane domain"/>
    <property type="match status" value="1"/>
</dbReference>
<sequence length="508" mass="57460">MNDELLPAIGFLFVASILVTGYVVAVPIWRWRLSKNPDARLLTPTDLWLWVLTSCPCFVLLFGIALPCSFGLLGLSSAGFAVNVNLDFSDYLRAELEEQYLLDAANEASSEQVRKTGDRRRRSQEWRGWTVYDYEQRQRPGPAGRDTGLGRRLQGVQEQTPLAYQIWELDIFYQAVDPSTGIFTEEALKEIKDFEDQLVSFDGYGDFCRRWHDRGSSCDVPYSVKNLFYSVPNASLHNGSTMSLAYDGSGTLADIESVLKELVDNEIRWWTDGDFNRNNLKSQYSRATLYGGAPLPGYLSWDDRRAEQEAKINAWLGRLFEEFLRRADLTGDDALPYKHVKFTWYEKRINNYEILYYLRFDTLFALGTMATVALLVLARIQNLFITFFGAIGVALAFVGTYYFHFVVAGFKALSILDFVSLFVILGIAADDVLLLFNTYSLAAVLLGAEATPQQKMRWAYKEGTAPMLVTPRPQSLPGEAQESLHLRTVTTCGSFYANCFSIVTVVRS</sequence>
<dbReference type="Proteomes" id="UP000601435">
    <property type="component" value="Unassembled WGS sequence"/>
</dbReference>
<feature type="transmembrane region" description="Helical" evidence="1">
    <location>
        <begin position="415"/>
        <end position="448"/>
    </location>
</feature>
<feature type="transmembrane region" description="Helical" evidence="1">
    <location>
        <begin position="356"/>
        <end position="377"/>
    </location>
</feature>
<name>A0A812MNQ3_9DINO</name>
<dbReference type="PANTHER" id="PTHR46687">
    <property type="entry name" value="PROTEIN DISPATCHED HOMOLOG 3"/>
    <property type="match status" value="1"/>
</dbReference>
<dbReference type="InterPro" id="IPR042480">
    <property type="entry name" value="DISP3"/>
</dbReference>
<keyword evidence="1" id="KW-0472">Membrane</keyword>
<evidence type="ECO:0000313" key="2">
    <source>
        <dbReference type="EMBL" id="CAE7259673.1"/>
    </source>
</evidence>
<evidence type="ECO:0000256" key="1">
    <source>
        <dbReference type="SAM" id="Phobius"/>
    </source>
</evidence>
<dbReference type="OrthoDB" id="429851at2759"/>
<keyword evidence="1" id="KW-0812">Transmembrane</keyword>
<evidence type="ECO:0000313" key="3">
    <source>
        <dbReference type="Proteomes" id="UP000601435"/>
    </source>
</evidence>
<accession>A0A812MNQ3</accession>
<feature type="transmembrane region" description="Helical" evidence="1">
    <location>
        <begin position="47"/>
        <end position="66"/>
    </location>
</feature>
<dbReference type="EMBL" id="CAJNJA010010587">
    <property type="protein sequence ID" value="CAE7259673.1"/>
    <property type="molecule type" value="Genomic_DNA"/>
</dbReference>
<reference evidence="2" key="1">
    <citation type="submission" date="2021-02" db="EMBL/GenBank/DDBJ databases">
        <authorList>
            <person name="Dougan E. K."/>
            <person name="Rhodes N."/>
            <person name="Thang M."/>
            <person name="Chan C."/>
        </authorList>
    </citation>
    <scope>NUCLEOTIDE SEQUENCE</scope>
</reference>
<dbReference type="PANTHER" id="PTHR46687:SF1">
    <property type="entry name" value="PROTEIN DISPATCHED HOMOLOG 3"/>
    <property type="match status" value="1"/>
</dbReference>
<dbReference type="AlphaFoldDB" id="A0A812MNQ3"/>
<protein>
    <submittedName>
        <fullName evidence="2">Disp3 protein</fullName>
    </submittedName>
</protein>
<keyword evidence="3" id="KW-1185">Reference proteome</keyword>
<proteinExistence type="predicted"/>
<dbReference type="GO" id="GO:0005737">
    <property type="term" value="C:cytoplasm"/>
    <property type="evidence" value="ECO:0007669"/>
    <property type="project" value="TreeGrafter"/>
</dbReference>
<comment type="caution">
    <text evidence="2">The sequence shown here is derived from an EMBL/GenBank/DDBJ whole genome shotgun (WGS) entry which is preliminary data.</text>
</comment>